<sequence length="270" mass="30993">MIVFISTALFGMVWTSLETLFFWSTLPNFDLMYSLQFKPRMALTYTVTLLAWSAIYFGIKYWKQVQVEHQNTLHAKILAETAQLEMLRYQVNPHFLFNALNSIRASISPDNPAAKQMITQLSEFLRHSLMSNDKNQNTLSDELEAVENYLAIEKIRFEEALEVELNIDDKAKQIMLPSFLLNPLVENAIKHGLQTSPEILKINISAVLESDRLVIEVKNSGRLNAQKTDKKDKIGLNNVQERLKKQLPNKSSFALYEENGCVVARIEILQ</sequence>
<evidence type="ECO:0000313" key="4">
    <source>
        <dbReference type="Proteomes" id="UP000006327"/>
    </source>
</evidence>
<keyword evidence="3" id="KW-0418">Kinase</keyword>
<dbReference type="SUPFAM" id="SSF55874">
    <property type="entry name" value="ATPase domain of HSP90 chaperone/DNA topoisomerase II/histidine kinase"/>
    <property type="match status" value="1"/>
</dbReference>
<keyword evidence="1" id="KW-1133">Transmembrane helix</keyword>
<dbReference type="Proteomes" id="UP000006327">
    <property type="component" value="Unassembled WGS sequence"/>
</dbReference>
<dbReference type="STRING" id="493475.GARC_0680"/>
<evidence type="ECO:0000256" key="1">
    <source>
        <dbReference type="SAM" id="Phobius"/>
    </source>
</evidence>
<dbReference type="eggNOG" id="COG2972">
    <property type="taxonomic scope" value="Bacteria"/>
</dbReference>
<accession>K6Y160</accession>
<keyword evidence="1" id="KW-0472">Membrane</keyword>
<organism evidence="3 4">
    <name type="scientific">Paraglaciecola arctica BSs20135</name>
    <dbReference type="NCBI Taxonomy" id="493475"/>
    <lineage>
        <taxon>Bacteria</taxon>
        <taxon>Pseudomonadati</taxon>
        <taxon>Pseudomonadota</taxon>
        <taxon>Gammaproteobacteria</taxon>
        <taxon>Alteromonadales</taxon>
        <taxon>Alteromonadaceae</taxon>
        <taxon>Paraglaciecola</taxon>
    </lineage>
</organism>
<dbReference type="Gene3D" id="3.30.565.10">
    <property type="entry name" value="Histidine kinase-like ATPase, C-terminal domain"/>
    <property type="match status" value="1"/>
</dbReference>
<keyword evidence="3" id="KW-0808">Transferase</keyword>
<protein>
    <submittedName>
        <fullName evidence="3">Two-component system, LytT family, sensor kinase</fullName>
        <ecNumber evidence="3">2.7.13.3</ecNumber>
    </submittedName>
</protein>
<feature type="transmembrane region" description="Helical" evidence="1">
    <location>
        <begin position="39"/>
        <end position="59"/>
    </location>
</feature>
<proteinExistence type="predicted"/>
<name>K6Y160_9ALTE</name>
<dbReference type="InterPro" id="IPR036890">
    <property type="entry name" value="HATPase_C_sf"/>
</dbReference>
<comment type="caution">
    <text evidence="3">The sequence shown here is derived from an EMBL/GenBank/DDBJ whole genome shotgun (WGS) entry which is preliminary data.</text>
</comment>
<reference evidence="3 4" key="1">
    <citation type="journal article" date="2017" name="Antonie Van Leeuwenhoek">
        <title>Rhizobium rhizosphaerae sp. nov., a novel species isolated from rice rhizosphere.</title>
        <authorList>
            <person name="Zhao J.J."/>
            <person name="Zhang J."/>
            <person name="Zhang R.J."/>
            <person name="Zhang C.W."/>
            <person name="Yin H.Q."/>
            <person name="Zhang X.X."/>
        </authorList>
    </citation>
    <scope>NUCLEOTIDE SEQUENCE [LARGE SCALE GENOMIC DNA]</scope>
    <source>
        <strain evidence="3 4">BSs20135</strain>
    </source>
</reference>
<dbReference type="PANTHER" id="PTHR34220">
    <property type="entry name" value="SENSOR HISTIDINE KINASE YPDA"/>
    <property type="match status" value="1"/>
</dbReference>
<dbReference type="GO" id="GO:0016020">
    <property type="term" value="C:membrane"/>
    <property type="evidence" value="ECO:0007669"/>
    <property type="project" value="InterPro"/>
</dbReference>
<dbReference type="AlphaFoldDB" id="K6Y160"/>
<dbReference type="InterPro" id="IPR050640">
    <property type="entry name" value="Bact_2-comp_sensor_kinase"/>
</dbReference>
<dbReference type="GO" id="GO:0000155">
    <property type="term" value="F:phosphorelay sensor kinase activity"/>
    <property type="evidence" value="ECO:0007669"/>
    <property type="project" value="InterPro"/>
</dbReference>
<evidence type="ECO:0000259" key="2">
    <source>
        <dbReference type="Pfam" id="PF06580"/>
    </source>
</evidence>
<evidence type="ECO:0000313" key="3">
    <source>
        <dbReference type="EMBL" id="GAC17661.1"/>
    </source>
</evidence>
<dbReference type="EMBL" id="BAEO01000009">
    <property type="protein sequence ID" value="GAC17661.1"/>
    <property type="molecule type" value="Genomic_DNA"/>
</dbReference>
<dbReference type="PANTHER" id="PTHR34220:SF7">
    <property type="entry name" value="SENSOR HISTIDINE KINASE YPDA"/>
    <property type="match status" value="1"/>
</dbReference>
<gene>
    <name evidence="3" type="ORF">GARC_0680</name>
</gene>
<keyword evidence="4" id="KW-1185">Reference proteome</keyword>
<dbReference type="EC" id="2.7.13.3" evidence="3"/>
<dbReference type="Pfam" id="PF06580">
    <property type="entry name" value="His_kinase"/>
    <property type="match status" value="1"/>
</dbReference>
<dbReference type="InterPro" id="IPR010559">
    <property type="entry name" value="Sig_transdc_His_kin_internal"/>
</dbReference>
<feature type="domain" description="Signal transduction histidine kinase internal region" evidence="2">
    <location>
        <begin position="82"/>
        <end position="160"/>
    </location>
</feature>
<keyword evidence="1" id="KW-0812">Transmembrane</keyword>